<dbReference type="EMBL" id="JBBPBK010000157">
    <property type="protein sequence ID" value="KAK9266380.1"/>
    <property type="molecule type" value="Genomic_DNA"/>
</dbReference>
<keyword evidence="1 2" id="KW-0732">Signal</keyword>
<dbReference type="Pfam" id="PF24068">
    <property type="entry name" value="TPD1_C"/>
    <property type="match status" value="1"/>
</dbReference>
<feature type="chain" id="PRO_5043031354" evidence="2">
    <location>
        <begin position="22"/>
        <end position="133"/>
    </location>
</feature>
<sequence>MAAIVKSYCIAILFLGLVTNGKELILWFCDCSFNDIGVGQVRSERLIQGKPEWNVTVTNNCSCFQVLITLACKGFQSVEYVEPSILFKQGDICMLNKGHRLDGHASIAFSYAWDPPFLLMPVNSTVICTVSGE</sequence>
<evidence type="ECO:0000313" key="4">
    <source>
        <dbReference type="Proteomes" id="UP001415857"/>
    </source>
</evidence>
<gene>
    <name evidence="3" type="ORF">L1049_021641</name>
</gene>
<keyword evidence="4" id="KW-1185">Reference proteome</keyword>
<accession>A0AAP0N429</accession>
<evidence type="ECO:0000256" key="2">
    <source>
        <dbReference type="SAM" id="SignalP"/>
    </source>
</evidence>
<name>A0AAP0N429_LIQFO</name>
<feature type="signal peptide" evidence="2">
    <location>
        <begin position="1"/>
        <end position="21"/>
    </location>
</feature>
<protein>
    <submittedName>
        <fullName evidence="3">Uncharacterized protein</fullName>
    </submittedName>
</protein>
<dbReference type="PANTHER" id="PTHR33184:SF11">
    <property type="entry name" value="BETA-1,3-N-ACETYLGLUCOSAMINYLTRANSFERASE FAMILY PROTEIN"/>
    <property type="match status" value="1"/>
</dbReference>
<evidence type="ECO:0000313" key="3">
    <source>
        <dbReference type="EMBL" id="KAK9266380.1"/>
    </source>
</evidence>
<evidence type="ECO:0000256" key="1">
    <source>
        <dbReference type="ARBA" id="ARBA00022729"/>
    </source>
</evidence>
<proteinExistence type="predicted"/>
<dbReference type="AlphaFoldDB" id="A0AAP0N429"/>
<comment type="caution">
    <text evidence="3">The sequence shown here is derived from an EMBL/GenBank/DDBJ whole genome shotgun (WGS) entry which is preliminary data.</text>
</comment>
<organism evidence="3 4">
    <name type="scientific">Liquidambar formosana</name>
    <name type="common">Formosan gum</name>
    <dbReference type="NCBI Taxonomy" id="63359"/>
    <lineage>
        <taxon>Eukaryota</taxon>
        <taxon>Viridiplantae</taxon>
        <taxon>Streptophyta</taxon>
        <taxon>Embryophyta</taxon>
        <taxon>Tracheophyta</taxon>
        <taxon>Spermatophyta</taxon>
        <taxon>Magnoliopsida</taxon>
        <taxon>eudicotyledons</taxon>
        <taxon>Gunneridae</taxon>
        <taxon>Pentapetalae</taxon>
        <taxon>Saxifragales</taxon>
        <taxon>Altingiaceae</taxon>
        <taxon>Liquidambar</taxon>
    </lineage>
</organism>
<dbReference type="GO" id="GO:0001709">
    <property type="term" value="P:cell fate determination"/>
    <property type="evidence" value="ECO:0007669"/>
    <property type="project" value="TreeGrafter"/>
</dbReference>
<dbReference type="PANTHER" id="PTHR33184">
    <property type="entry name" value="PROTEIN TAPETUM DETERMINANT 1-LIKE-RELATED"/>
    <property type="match status" value="1"/>
</dbReference>
<reference evidence="3 4" key="1">
    <citation type="journal article" date="2024" name="Plant J.">
        <title>Genome sequences and population genomics reveal climatic adaptation and genomic divergence between two closely related sweetgum species.</title>
        <authorList>
            <person name="Xu W.Q."/>
            <person name="Ren C.Q."/>
            <person name="Zhang X.Y."/>
            <person name="Comes H.P."/>
            <person name="Liu X.H."/>
            <person name="Li Y.G."/>
            <person name="Kettle C.J."/>
            <person name="Jalonen R."/>
            <person name="Gaisberger H."/>
            <person name="Ma Y.Z."/>
            <person name="Qiu Y.X."/>
        </authorList>
    </citation>
    <scope>NUCLEOTIDE SEQUENCE [LARGE SCALE GENOMIC DNA]</scope>
    <source>
        <strain evidence="3">Hangzhou</strain>
    </source>
</reference>
<dbReference type="Proteomes" id="UP001415857">
    <property type="component" value="Unassembled WGS sequence"/>
</dbReference>
<dbReference type="InterPro" id="IPR040361">
    <property type="entry name" value="TPD1"/>
</dbReference>